<organism evidence="6 7">
    <name type="scientific">Odynerus spinipes</name>
    <dbReference type="NCBI Taxonomy" id="1348599"/>
    <lineage>
        <taxon>Eukaryota</taxon>
        <taxon>Metazoa</taxon>
        <taxon>Ecdysozoa</taxon>
        <taxon>Arthropoda</taxon>
        <taxon>Hexapoda</taxon>
        <taxon>Insecta</taxon>
        <taxon>Pterygota</taxon>
        <taxon>Neoptera</taxon>
        <taxon>Endopterygota</taxon>
        <taxon>Hymenoptera</taxon>
        <taxon>Apocrita</taxon>
        <taxon>Aculeata</taxon>
        <taxon>Vespoidea</taxon>
        <taxon>Vespidae</taxon>
        <taxon>Eumeninae</taxon>
        <taxon>Odynerus</taxon>
    </lineage>
</organism>
<reference evidence="6" key="2">
    <citation type="journal article" date="2023" name="Commun. Biol.">
        <title>Intrasexual cuticular hydrocarbon dimorphism in a wasp sheds light on hydrocarbon biosynthesis genes in Hymenoptera.</title>
        <authorList>
            <person name="Moris V.C."/>
            <person name="Podsiadlowski L."/>
            <person name="Martin S."/>
            <person name="Oeyen J.P."/>
            <person name="Donath A."/>
            <person name="Petersen M."/>
            <person name="Wilbrandt J."/>
            <person name="Misof B."/>
            <person name="Liedtke D."/>
            <person name="Thamm M."/>
            <person name="Scheiner R."/>
            <person name="Schmitt T."/>
            <person name="Niehuis O."/>
        </authorList>
    </citation>
    <scope>NUCLEOTIDE SEQUENCE</scope>
    <source>
        <strain evidence="6">GBR_01_08_01A</strain>
    </source>
</reference>
<dbReference type="GO" id="GO:0006446">
    <property type="term" value="P:regulation of translational initiation"/>
    <property type="evidence" value="ECO:0007669"/>
    <property type="project" value="TreeGrafter"/>
</dbReference>
<comment type="caution">
    <text evidence="6">The sequence shown here is derived from an EMBL/GenBank/DDBJ whole genome shotgun (WGS) entry which is preliminary data.</text>
</comment>
<evidence type="ECO:0000256" key="1">
    <source>
        <dbReference type="ARBA" id="ARBA00004496"/>
    </source>
</evidence>
<name>A0AAD9RQS9_9HYME</name>
<dbReference type="Pfam" id="PF02854">
    <property type="entry name" value="MIF4G"/>
    <property type="match status" value="1"/>
</dbReference>
<dbReference type="InterPro" id="IPR016024">
    <property type="entry name" value="ARM-type_fold"/>
</dbReference>
<dbReference type="EMBL" id="JAIFRP010000026">
    <property type="protein sequence ID" value="KAK2584172.1"/>
    <property type="molecule type" value="Genomic_DNA"/>
</dbReference>
<comment type="subcellular location">
    <subcellularLocation>
        <location evidence="1">Cytoplasm</location>
    </subcellularLocation>
</comment>
<keyword evidence="3" id="KW-0810">Translation regulation</keyword>
<dbReference type="AlphaFoldDB" id="A0AAD9RQS9"/>
<feature type="region of interest" description="Disordered" evidence="4">
    <location>
        <begin position="1"/>
        <end position="32"/>
    </location>
</feature>
<dbReference type="GO" id="GO:0003723">
    <property type="term" value="F:RNA binding"/>
    <property type="evidence" value="ECO:0007669"/>
    <property type="project" value="InterPro"/>
</dbReference>
<feature type="region of interest" description="Disordered" evidence="4">
    <location>
        <begin position="425"/>
        <end position="445"/>
    </location>
</feature>
<evidence type="ECO:0000256" key="4">
    <source>
        <dbReference type="SAM" id="MobiDB-lite"/>
    </source>
</evidence>
<feature type="region of interest" description="Disordered" evidence="4">
    <location>
        <begin position="475"/>
        <end position="503"/>
    </location>
</feature>
<protein>
    <recommendedName>
        <fullName evidence="5">MIF4G domain-containing protein</fullName>
    </recommendedName>
</protein>
<evidence type="ECO:0000313" key="7">
    <source>
        <dbReference type="Proteomes" id="UP001258017"/>
    </source>
</evidence>
<feature type="domain" description="MIF4G" evidence="5">
    <location>
        <begin position="213"/>
        <end position="425"/>
    </location>
</feature>
<dbReference type="GO" id="GO:0005737">
    <property type="term" value="C:cytoplasm"/>
    <property type="evidence" value="ECO:0007669"/>
    <property type="project" value="UniProtKB-SubCell"/>
</dbReference>
<dbReference type="PANTHER" id="PTHR23254:SF15">
    <property type="entry name" value="POLYADENYLATE-BINDING PROTEIN-INTERACTING PROTEIN 1"/>
    <property type="match status" value="1"/>
</dbReference>
<dbReference type="PANTHER" id="PTHR23254">
    <property type="entry name" value="EIF4G DOMAIN PROTEIN"/>
    <property type="match status" value="1"/>
</dbReference>
<accession>A0AAD9RQS9</accession>
<keyword evidence="7" id="KW-1185">Reference proteome</keyword>
<evidence type="ECO:0000256" key="3">
    <source>
        <dbReference type="ARBA" id="ARBA00022845"/>
    </source>
</evidence>
<sequence>MDRLGGDESGDGDMERRVTGKGRGRGSWMPMSKNTQEHQALRRPHHAGTTYPAVGSIMSKSSEQIKLQESLNNIVENSTLSVDAAEFVPKCQSYAASMQQSSSAIWPKHSVQNRIQLARELPNQLPGQMQLQQRQIGEKQYYEHNCDSTHSSQQQLAEQEADKFRMSEAPYEQHAQYTNSQSSERYDTNISNHIDGFQELRLDNQEPSLTSTMQQLVSVMHYLTMNPGSFASLVPPLLNSIKLLCESPTQLQEIVESLIEQSINEGNFRYSGARICMCLDTAMANNEQKTFREILHSLCKEKIQKQASTWQKNEKHTEEEQMKCHGLILFLAELVVQLEDVLAFELGELLIKLITIVLKNPGSNSAKHICQALKLAGHTLERDNRGSRKDMENMMRALTELVTEGRADSNIGRMIDSVHKLRNGNWGHDSHNSSSHKSLPEPMHTTKMQHGYNELVLYGPDGKILSAEESEFLQDAARDDTDVEDQTEIDHEYEEEALEDEDDESFALAYEEFLKLLPKKNESKVHQ</sequence>
<dbReference type="Gene3D" id="1.25.40.180">
    <property type="match status" value="1"/>
</dbReference>
<reference evidence="6" key="1">
    <citation type="submission" date="2021-08" db="EMBL/GenBank/DDBJ databases">
        <authorList>
            <person name="Misof B."/>
            <person name="Oliver O."/>
            <person name="Podsiadlowski L."/>
            <person name="Donath A."/>
            <person name="Peters R."/>
            <person name="Mayer C."/>
            <person name="Rust J."/>
            <person name="Gunkel S."/>
            <person name="Lesny P."/>
            <person name="Martin S."/>
            <person name="Oeyen J.P."/>
            <person name="Petersen M."/>
            <person name="Panagiotis P."/>
            <person name="Wilbrandt J."/>
            <person name="Tanja T."/>
        </authorList>
    </citation>
    <scope>NUCLEOTIDE SEQUENCE</scope>
    <source>
        <strain evidence="6">GBR_01_08_01A</strain>
        <tissue evidence="6">Thorax + abdomen</tissue>
    </source>
</reference>
<evidence type="ECO:0000259" key="5">
    <source>
        <dbReference type="SMART" id="SM00543"/>
    </source>
</evidence>
<gene>
    <name evidence="6" type="ORF">KPH14_006602</name>
</gene>
<dbReference type="SMART" id="SM00543">
    <property type="entry name" value="MIF4G"/>
    <property type="match status" value="1"/>
</dbReference>
<evidence type="ECO:0000256" key="2">
    <source>
        <dbReference type="ARBA" id="ARBA00022490"/>
    </source>
</evidence>
<dbReference type="GO" id="GO:0008494">
    <property type="term" value="F:translation activator activity"/>
    <property type="evidence" value="ECO:0007669"/>
    <property type="project" value="TreeGrafter"/>
</dbReference>
<dbReference type="InterPro" id="IPR051367">
    <property type="entry name" value="mRNA_TranslReg/HistoneTransl"/>
</dbReference>
<evidence type="ECO:0000313" key="6">
    <source>
        <dbReference type="EMBL" id="KAK2584172.1"/>
    </source>
</evidence>
<feature type="compositionally biased region" description="Acidic residues" evidence="4">
    <location>
        <begin position="481"/>
        <end position="503"/>
    </location>
</feature>
<dbReference type="SUPFAM" id="SSF48371">
    <property type="entry name" value="ARM repeat"/>
    <property type="match status" value="1"/>
</dbReference>
<dbReference type="Proteomes" id="UP001258017">
    <property type="component" value="Unassembled WGS sequence"/>
</dbReference>
<keyword evidence="2" id="KW-0963">Cytoplasm</keyword>
<proteinExistence type="predicted"/>
<dbReference type="InterPro" id="IPR003890">
    <property type="entry name" value="MIF4G-like_typ-3"/>
</dbReference>